<proteinExistence type="predicted"/>
<organism evidence="2 3">
    <name type="scientific">Corallococcus praedator</name>
    <dbReference type="NCBI Taxonomy" id="2316724"/>
    <lineage>
        <taxon>Bacteria</taxon>
        <taxon>Pseudomonadati</taxon>
        <taxon>Myxococcota</taxon>
        <taxon>Myxococcia</taxon>
        <taxon>Myxococcales</taxon>
        <taxon>Cystobacterineae</taxon>
        <taxon>Myxococcaceae</taxon>
        <taxon>Corallococcus</taxon>
    </lineage>
</organism>
<accession>A0ABX9QK99</accession>
<evidence type="ECO:0000313" key="2">
    <source>
        <dbReference type="EMBL" id="RKI11078.1"/>
    </source>
</evidence>
<dbReference type="Pfam" id="PF13551">
    <property type="entry name" value="HTH_29"/>
    <property type="match status" value="1"/>
</dbReference>
<keyword evidence="3" id="KW-1185">Reference proteome</keyword>
<protein>
    <submittedName>
        <fullName evidence="2">Helix-turn-helix domain-containing protein</fullName>
    </submittedName>
</protein>
<gene>
    <name evidence="2" type="ORF">D7Y13_11700</name>
</gene>
<comment type="caution">
    <text evidence="2">The sequence shown here is derived from an EMBL/GenBank/DDBJ whole genome shotgun (WGS) entry which is preliminary data.</text>
</comment>
<evidence type="ECO:0000313" key="3">
    <source>
        <dbReference type="Proteomes" id="UP000278907"/>
    </source>
</evidence>
<dbReference type="SUPFAM" id="SSF46689">
    <property type="entry name" value="Homeodomain-like"/>
    <property type="match status" value="1"/>
</dbReference>
<feature type="non-terminal residue" evidence="2">
    <location>
        <position position="99"/>
    </location>
</feature>
<feature type="region of interest" description="Disordered" evidence="1">
    <location>
        <begin position="76"/>
        <end position="99"/>
    </location>
</feature>
<dbReference type="InterPro" id="IPR009057">
    <property type="entry name" value="Homeodomain-like_sf"/>
</dbReference>
<dbReference type="RefSeq" id="WP_147452435.1">
    <property type="nucleotide sequence ID" value="NZ_RAWI01000066.1"/>
</dbReference>
<dbReference type="EMBL" id="RAWI01000066">
    <property type="protein sequence ID" value="RKI11078.1"/>
    <property type="molecule type" value="Genomic_DNA"/>
</dbReference>
<dbReference type="Proteomes" id="UP000278907">
    <property type="component" value="Unassembled WGS sequence"/>
</dbReference>
<sequence length="99" mass="11340">MRPARSPAELGLTAEDRRKLEHALRSVRDARHFRRLLAVRLLAEGKGPGEAAHLAALSRPAVYFWLERYLAQRTPEALRDAPRQGRPRKAPRLTAERLR</sequence>
<name>A0ABX9QK99_9BACT</name>
<reference evidence="2 3" key="1">
    <citation type="submission" date="2018-09" db="EMBL/GenBank/DDBJ databases">
        <authorList>
            <person name="Livingstone P.G."/>
            <person name="Whitworth D.E."/>
        </authorList>
    </citation>
    <scope>NUCLEOTIDE SEQUENCE [LARGE SCALE GENOMIC DNA]</scope>
    <source>
        <strain evidence="2 3">CA031B</strain>
    </source>
</reference>
<evidence type="ECO:0000256" key="1">
    <source>
        <dbReference type="SAM" id="MobiDB-lite"/>
    </source>
</evidence>